<sequence>MAYDGGRWVLSEWEGVLAMGPLAPDGTDVPPSAEGGEWQASGRTRGRGDLGLTVAALDSSPGAPPEDDVTSDSESEEADDMYTDRNGMCYCTEHRRERCGVCCFDFTVMNNMRRAENRGQTPDYDAVAHASYDAADAEMRAVVQAYAAEGGSGTLELGGDTYKPITWDELRELRGAPATGRTLEVRVQELVPFLRVTCECKDRKGKVRTIAFYSSRAPDGLRQGCVLRWRNPHYHWFMGGQEGARVEDDDLQSITCSSE</sequence>
<evidence type="ECO:0000313" key="2">
    <source>
        <dbReference type="EMBL" id="GHP04160.1"/>
    </source>
</evidence>
<comment type="caution">
    <text evidence="2">The sequence shown here is derived from an EMBL/GenBank/DDBJ whole genome shotgun (WGS) entry which is preliminary data.</text>
</comment>
<gene>
    <name evidence="2" type="ORF">PPROV_000291400</name>
</gene>
<feature type="region of interest" description="Disordered" evidence="1">
    <location>
        <begin position="20"/>
        <end position="80"/>
    </location>
</feature>
<dbReference type="Proteomes" id="UP000660262">
    <property type="component" value="Unassembled WGS sequence"/>
</dbReference>
<accession>A0A830HEC8</accession>
<reference evidence="2" key="1">
    <citation type="submission" date="2020-10" db="EMBL/GenBank/DDBJ databases">
        <title>Unveiling of a novel bifunctional photoreceptor, Dualchrome1, isolated from a cosmopolitan green alga.</title>
        <authorList>
            <person name="Suzuki S."/>
            <person name="Kawachi M."/>
        </authorList>
    </citation>
    <scope>NUCLEOTIDE SEQUENCE</scope>
    <source>
        <strain evidence="2">NIES 2893</strain>
    </source>
</reference>
<dbReference type="EMBL" id="BNJQ01000007">
    <property type="protein sequence ID" value="GHP04160.1"/>
    <property type="molecule type" value="Genomic_DNA"/>
</dbReference>
<dbReference type="OrthoDB" id="420187at2759"/>
<proteinExistence type="predicted"/>
<protein>
    <submittedName>
        <fullName evidence="2">Uncharacterized protein</fullName>
    </submittedName>
</protein>
<evidence type="ECO:0000313" key="3">
    <source>
        <dbReference type="Proteomes" id="UP000660262"/>
    </source>
</evidence>
<organism evidence="2 3">
    <name type="scientific">Pycnococcus provasolii</name>
    <dbReference type="NCBI Taxonomy" id="41880"/>
    <lineage>
        <taxon>Eukaryota</taxon>
        <taxon>Viridiplantae</taxon>
        <taxon>Chlorophyta</taxon>
        <taxon>Pseudoscourfieldiophyceae</taxon>
        <taxon>Pseudoscourfieldiales</taxon>
        <taxon>Pycnococcaceae</taxon>
        <taxon>Pycnococcus</taxon>
    </lineage>
</organism>
<dbReference type="AlphaFoldDB" id="A0A830HEC8"/>
<evidence type="ECO:0000256" key="1">
    <source>
        <dbReference type="SAM" id="MobiDB-lite"/>
    </source>
</evidence>
<feature type="compositionally biased region" description="Acidic residues" evidence="1">
    <location>
        <begin position="65"/>
        <end position="80"/>
    </location>
</feature>
<name>A0A830HEC8_9CHLO</name>
<keyword evidence="3" id="KW-1185">Reference proteome</keyword>